<protein>
    <recommendedName>
        <fullName evidence="7">Cardiolipin synthase N-terminal domain-containing protein</fullName>
    </recommendedName>
</protein>
<reference evidence="8 9" key="1">
    <citation type="submission" date="2020-04" db="EMBL/GenBank/DDBJ databases">
        <title>MicrobeNet Type strains.</title>
        <authorList>
            <person name="Nicholson A.C."/>
        </authorList>
    </citation>
    <scope>NUCLEOTIDE SEQUENCE [LARGE SCALE GENOMIC DNA]</scope>
    <source>
        <strain evidence="8 9">DSM 22768</strain>
    </source>
</reference>
<evidence type="ECO:0000256" key="4">
    <source>
        <dbReference type="ARBA" id="ARBA00022989"/>
    </source>
</evidence>
<proteinExistence type="predicted"/>
<dbReference type="RefSeq" id="WP_003089858.1">
    <property type="nucleotide sequence ID" value="NZ_CP043405.1"/>
</dbReference>
<dbReference type="AlphaFoldDB" id="A0A7X9LCU1"/>
<evidence type="ECO:0000259" key="7">
    <source>
        <dbReference type="Pfam" id="PF13396"/>
    </source>
</evidence>
<evidence type="ECO:0000313" key="8">
    <source>
        <dbReference type="EMBL" id="NMD48449.1"/>
    </source>
</evidence>
<evidence type="ECO:0000256" key="5">
    <source>
        <dbReference type="ARBA" id="ARBA00023136"/>
    </source>
</evidence>
<evidence type="ECO:0000256" key="3">
    <source>
        <dbReference type="ARBA" id="ARBA00022692"/>
    </source>
</evidence>
<keyword evidence="2" id="KW-1003">Cell membrane</keyword>
<organism evidence="8 9">
    <name type="scientific">Streptococcus ratti</name>
    <dbReference type="NCBI Taxonomy" id="1341"/>
    <lineage>
        <taxon>Bacteria</taxon>
        <taxon>Bacillati</taxon>
        <taxon>Bacillota</taxon>
        <taxon>Bacilli</taxon>
        <taxon>Lactobacillales</taxon>
        <taxon>Streptococcaceae</taxon>
        <taxon>Streptococcus</taxon>
    </lineage>
</organism>
<keyword evidence="5 6" id="KW-0472">Membrane</keyword>
<dbReference type="Pfam" id="PF13396">
    <property type="entry name" value="PLDc_N"/>
    <property type="match status" value="1"/>
</dbReference>
<dbReference type="Proteomes" id="UP000532121">
    <property type="component" value="Unassembled WGS sequence"/>
</dbReference>
<dbReference type="GO" id="GO:0005886">
    <property type="term" value="C:plasma membrane"/>
    <property type="evidence" value="ECO:0007669"/>
    <property type="project" value="UniProtKB-SubCell"/>
</dbReference>
<evidence type="ECO:0000256" key="1">
    <source>
        <dbReference type="ARBA" id="ARBA00004651"/>
    </source>
</evidence>
<feature type="domain" description="Cardiolipin synthase N-terminal" evidence="7">
    <location>
        <begin position="22"/>
        <end position="61"/>
    </location>
</feature>
<evidence type="ECO:0000256" key="2">
    <source>
        <dbReference type="ARBA" id="ARBA00022475"/>
    </source>
</evidence>
<evidence type="ECO:0000256" key="6">
    <source>
        <dbReference type="SAM" id="Phobius"/>
    </source>
</evidence>
<evidence type="ECO:0000313" key="9">
    <source>
        <dbReference type="Proteomes" id="UP000532121"/>
    </source>
</evidence>
<accession>A0A7X9LCU1</accession>
<gene>
    <name evidence="8" type="ORF">HHO37_01900</name>
</gene>
<name>A0A7X9LCU1_STRRT</name>
<feature type="transmembrane region" description="Helical" evidence="6">
    <location>
        <begin position="43"/>
        <end position="63"/>
    </location>
</feature>
<comment type="caution">
    <text evidence="8">The sequence shown here is derived from an EMBL/GenBank/DDBJ whole genome shotgun (WGS) entry which is preliminary data.</text>
</comment>
<keyword evidence="4 6" id="KW-1133">Transmembrane helix</keyword>
<dbReference type="EMBL" id="JABASA010000003">
    <property type="protein sequence ID" value="NMD48449.1"/>
    <property type="molecule type" value="Genomic_DNA"/>
</dbReference>
<dbReference type="InterPro" id="IPR027379">
    <property type="entry name" value="CLS_N"/>
</dbReference>
<sequence>MNLTIPSTYLPFLIPLFALQLILIIIAFVKLKKIRQTSYLNKAAWIVIILCANILGPILFITIEGKKQ</sequence>
<feature type="transmembrane region" description="Helical" evidence="6">
    <location>
        <begin position="12"/>
        <end position="31"/>
    </location>
</feature>
<keyword evidence="3 6" id="KW-0812">Transmembrane</keyword>
<comment type="subcellular location">
    <subcellularLocation>
        <location evidence="1">Cell membrane</location>
        <topology evidence="1">Multi-pass membrane protein</topology>
    </subcellularLocation>
</comment>